<name>A0A017SK83_ASPRC</name>
<gene>
    <name evidence="13" type="ORF">EURHEDRAFT_410206</name>
</gene>
<dbReference type="SFLD" id="SFLDG01168">
    <property type="entry name" value="Ferric_reductase_subgroup_(FRE"/>
    <property type="match status" value="1"/>
</dbReference>
<feature type="transmembrane region" description="Helical" evidence="11">
    <location>
        <begin position="129"/>
        <end position="151"/>
    </location>
</feature>
<evidence type="ECO:0000313" key="13">
    <source>
        <dbReference type="EMBL" id="EYE97166.1"/>
    </source>
</evidence>
<evidence type="ECO:0000256" key="9">
    <source>
        <dbReference type="ARBA" id="ARBA00023136"/>
    </source>
</evidence>
<dbReference type="InterPro" id="IPR013121">
    <property type="entry name" value="Fe_red_NAD-bd_6"/>
</dbReference>
<dbReference type="GO" id="GO:0006826">
    <property type="term" value="P:iron ion transport"/>
    <property type="evidence" value="ECO:0007669"/>
    <property type="project" value="TreeGrafter"/>
</dbReference>
<dbReference type="GeneID" id="63696431"/>
<keyword evidence="3" id="KW-0813">Transport</keyword>
<keyword evidence="4 11" id="KW-0812">Transmembrane</keyword>
<organism evidence="13 14">
    <name type="scientific">Aspergillus ruber (strain CBS 135680)</name>
    <dbReference type="NCBI Taxonomy" id="1388766"/>
    <lineage>
        <taxon>Eukaryota</taxon>
        <taxon>Fungi</taxon>
        <taxon>Dikarya</taxon>
        <taxon>Ascomycota</taxon>
        <taxon>Pezizomycotina</taxon>
        <taxon>Eurotiomycetes</taxon>
        <taxon>Eurotiomycetidae</taxon>
        <taxon>Eurotiales</taxon>
        <taxon>Aspergillaceae</taxon>
        <taxon>Aspergillus</taxon>
        <taxon>Aspergillus subgen. Aspergillus</taxon>
    </lineage>
</organism>
<dbReference type="HOGENOM" id="CLU_016134_0_0_1"/>
<dbReference type="OrthoDB" id="167398at2759"/>
<evidence type="ECO:0000256" key="4">
    <source>
        <dbReference type="ARBA" id="ARBA00022692"/>
    </source>
</evidence>
<dbReference type="EMBL" id="KK088416">
    <property type="protein sequence ID" value="EYE97166.1"/>
    <property type="molecule type" value="Genomic_DNA"/>
</dbReference>
<evidence type="ECO:0000313" key="14">
    <source>
        <dbReference type="Proteomes" id="UP000019804"/>
    </source>
</evidence>
<feature type="transmembrane region" description="Helical" evidence="11">
    <location>
        <begin position="252"/>
        <end position="275"/>
    </location>
</feature>
<dbReference type="InterPro" id="IPR039261">
    <property type="entry name" value="FNR_nucleotide-bd"/>
</dbReference>
<dbReference type="InterPro" id="IPR013130">
    <property type="entry name" value="Fe3_Rdtase_TM_dom"/>
</dbReference>
<feature type="transmembrane region" description="Helical" evidence="11">
    <location>
        <begin position="210"/>
        <end position="232"/>
    </location>
</feature>
<dbReference type="InterPro" id="IPR017927">
    <property type="entry name" value="FAD-bd_FR_type"/>
</dbReference>
<dbReference type="Pfam" id="PF08022">
    <property type="entry name" value="FAD_binding_8"/>
    <property type="match status" value="1"/>
</dbReference>
<keyword evidence="5" id="KW-0249">Electron transport</keyword>
<evidence type="ECO:0000256" key="6">
    <source>
        <dbReference type="ARBA" id="ARBA00022989"/>
    </source>
</evidence>
<accession>A0A017SK83</accession>
<dbReference type="GO" id="GO:0000293">
    <property type="term" value="F:ferric-chelate reductase activity"/>
    <property type="evidence" value="ECO:0007669"/>
    <property type="project" value="UniProtKB-ARBA"/>
</dbReference>
<comment type="subcellular location">
    <subcellularLocation>
        <location evidence="1">Membrane</location>
        <topology evidence="1">Multi-pass membrane protein</topology>
    </subcellularLocation>
</comment>
<feature type="compositionally biased region" description="Polar residues" evidence="10">
    <location>
        <begin position="576"/>
        <end position="585"/>
    </location>
</feature>
<dbReference type="GO" id="GO:0005886">
    <property type="term" value="C:plasma membrane"/>
    <property type="evidence" value="ECO:0007669"/>
    <property type="project" value="TreeGrafter"/>
</dbReference>
<dbReference type="InterPro" id="IPR051410">
    <property type="entry name" value="Ferric/Cupric_Reductase"/>
</dbReference>
<proteinExistence type="inferred from homology"/>
<keyword evidence="7" id="KW-0560">Oxidoreductase</keyword>
<dbReference type="GO" id="GO:0006879">
    <property type="term" value="P:intracellular iron ion homeostasis"/>
    <property type="evidence" value="ECO:0007669"/>
    <property type="project" value="TreeGrafter"/>
</dbReference>
<evidence type="ECO:0000256" key="10">
    <source>
        <dbReference type="SAM" id="MobiDB-lite"/>
    </source>
</evidence>
<evidence type="ECO:0000256" key="5">
    <source>
        <dbReference type="ARBA" id="ARBA00022982"/>
    </source>
</evidence>
<feature type="compositionally biased region" description="Polar residues" evidence="10">
    <location>
        <begin position="553"/>
        <end position="564"/>
    </location>
</feature>
<comment type="similarity">
    <text evidence="2">Belongs to the ferric reductase (FRE) family.</text>
</comment>
<evidence type="ECO:0000256" key="2">
    <source>
        <dbReference type="ARBA" id="ARBA00006278"/>
    </source>
</evidence>
<feature type="domain" description="FAD-binding FR-type" evidence="12">
    <location>
        <begin position="317"/>
        <end position="463"/>
    </location>
</feature>
<evidence type="ECO:0000256" key="7">
    <source>
        <dbReference type="ARBA" id="ARBA00023002"/>
    </source>
</evidence>
<dbReference type="Pfam" id="PF01794">
    <property type="entry name" value="Ferric_reduct"/>
    <property type="match status" value="1"/>
</dbReference>
<keyword evidence="14" id="KW-1185">Reference proteome</keyword>
<dbReference type="Proteomes" id="UP000019804">
    <property type="component" value="Unassembled WGS sequence"/>
</dbReference>
<dbReference type="AlphaFoldDB" id="A0A017SK83"/>
<reference evidence="14" key="1">
    <citation type="journal article" date="2014" name="Nat. Commun.">
        <title>Genomic adaptations of the halophilic Dead Sea filamentous fungus Eurotium rubrum.</title>
        <authorList>
            <person name="Kis-Papo T."/>
            <person name="Weig A.R."/>
            <person name="Riley R."/>
            <person name="Persoh D."/>
            <person name="Salamov A."/>
            <person name="Sun H."/>
            <person name="Lipzen A."/>
            <person name="Wasser S.P."/>
            <person name="Rambold G."/>
            <person name="Grigoriev I.V."/>
            <person name="Nevo E."/>
        </authorList>
    </citation>
    <scope>NUCLEOTIDE SEQUENCE [LARGE SCALE GENOMIC DNA]</scope>
    <source>
        <strain evidence="14">CBS 135680</strain>
    </source>
</reference>
<dbReference type="PANTHER" id="PTHR32361">
    <property type="entry name" value="FERRIC/CUPRIC REDUCTASE TRANSMEMBRANE COMPONENT"/>
    <property type="match status" value="1"/>
</dbReference>
<sequence length="669" mass="74628">MLSPRHGSSGSGDGVIQYHWGYFTRELPCTSDAGNCAYLDAVYGGHDLSMIYSAILWAVIGGVLLFCAVVNYFPVSRRVTGAGTKEVEQPNERQGTVYRVWRSIVAVSNRYLLSESLTPVFGHTTRLNILVLVILIGYLTIFTFVGITYKTWYSPIEGTNLKMTRAGLGPWADRIGVMAYALTPLSLLLSSRESLLSLITGIPYHHFNFLHRWLGWIIYIQSALHTIGWTIFEGHLYQPQPQKWNEFISQQYIISGIVAMICITFLVLHSTQWCIRLTGYEFFRKSHYVIAMVYVGTCWGHWDKLRCWMIASLIVWMLDRTVRLVRAFIVHCAGSAGSNYSLCGSVLVPKAKMTSFPNGQDGDVVRLDFQHDYPTWNIGQHFYLCFPELSVWQSHPMTPSSVPVSNPQGQGQSHSYIIRAKKGLTKDLAGIARETQTESGSSLDRARTTEVLLSGPYGQSIVDADLIQTDDINLFCVAGGTGITFILPVLMSLATSNKYCCRKGLTEFVWVIRRKADMKWISTELDTLRETAEIFPSLRIRIFVTREELSAESDGTSSGPTDSNPIDKGFSDKTVESSCCGQPSPNEDDQPFMVQHIKDSDTAHPNIAPILGNFVSRTVAGPTRVMASGPPGMISDLRKAVALSNDPGRVLKGDERCDVQLVHDDRVEW</sequence>
<keyword evidence="6 11" id="KW-1133">Transmembrane helix</keyword>
<dbReference type="CDD" id="cd06186">
    <property type="entry name" value="NOX_Duox_like_FAD_NADP"/>
    <property type="match status" value="1"/>
</dbReference>
<dbReference type="PROSITE" id="PS51384">
    <property type="entry name" value="FAD_FR"/>
    <property type="match status" value="1"/>
</dbReference>
<feature type="transmembrane region" description="Helical" evidence="11">
    <location>
        <begin position="50"/>
        <end position="73"/>
    </location>
</feature>
<evidence type="ECO:0000256" key="3">
    <source>
        <dbReference type="ARBA" id="ARBA00022448"/>
    </source>
</evidence>
<feature type="transmembrane region" description="Helical" evidence="11">
    <location>
        <begin position="474"/>
        <end position="494"/>
    </location>
</feature>
<feature type="transmembrane region" description="Helical" evidence="11">
    <location>
        <begin position="171"/>
        <end position="189"/>
    </location>
</feature>
<evidence type="ECO:0000256" key="11">
    <source>
        <dbReference type="SAM" id="Phobius"/>
    </source>
</evidence>
<dbReference type="PANTHER" id="PTHR32361:SF3">
    <property type="entry name" value="REDUCTASE, PUTATIVE (AFU_ORTHOLOGUE AFUA_6G13750)-RELATED"/>
    <property type="match status" value="1"/>
</dbReference>
<evidence type="ECO:0000256" key="8">
    <source>
        <dbReference type="ARBA" id="ARBA00023065"/>
    </source>
</evidence>
<dbReference type="Gene3D" id="3.40.50.80">
    <property type="entry name" value="Nucleotide-binding domain of ferredoxin-NADP reductase (FNR) module"/>
    <property type="match status" value="1"/>
</dbReference>
<evidence type="ECO:0000256" key="1">
    <source>
        <dbReference type="ARBA" id="ARBA00004141"/>
    </source>
</evidence>
<evidence type="ECO:0000259" key="12">
    <source>
        <dbReference type="PROSITE" id="PS51384"/>
    </source>
</evidence>
<dbReference type="SUPFAM" id="SSF52343">
    <property type="entry name" value="Ferredoxin reductase-like, C-terminal NADP-linked domain"/>
    <property type="match status" value="1"/>
</dbReference>
<keyword evidence="8" id="KW-0406">Ion transport</keyword>
<dbReference type="SFLD" id="SFLDS00052">
    <property type="entry name" value="Ferric_Reductase_Domain"/>
    <property type="match status" value="1"/>
</dbReference>
<dbReference type="InterPro" id="IPR013112">
    <property type="entry name" value="FAD-bd_8"/>
</dbReference>
<protein>
    <recommendedName>
        <fullName evidence="12">FAD-binding FR-type domain-containing protein</fullName>
    </recommendedName>
</protein>
<dbReference type="Pfam" id="PF08030">
    <property type="entry name" value="NAD_binding_6"/>
    <property type="match status" value="1"/>
</dbReference>
<keyword evidence="9 11" id="KW-0472">Membrane</keyword>
<dbReference type="STRING" id="1388766.A0A017SK83"/>
<feature type="region of interest" description="Disordered" evidence="10">
    <location>
        <begin position="551"/>
        <end position="592"/>
    </location>
</feature>
<dbReference type="GO" id="GO:0015677">
    <property type="term" value="P:copper ion import"/>
    <property type="evidence" value="ECO:0007669"/>
    <property type="project" value="TreeGrafter"/>
</dbReference>
<dbReference type="RefSeq" id="XP_040640854.1">
    <property type="nucleotide sequence ID" value="XM_040781307.1"/>
</dbReference>